<gene>
    <name evidence="2" type="ORF">D8674_038150</name>
</gene>
<proteinExistence type="predicted"/>
<evidence type="ECO:0000313" key="3">
    <source>
        <dbReference type="Proteomes" id="UP000327157"/>
    </source>
</evidence>
<dbReference type="AlphaFoldDB" id="A0A5N5I8D3"/>
<feature type="compositionally biased region" description="Basic and acidic residues" evidence="1">
    <location>
        <begin position="46"/>
        <end position="57"/>
    </location>
</feature>
<keyword evidence="3" id="KW-1185">Reference proteome</keyword>
<reference evidence="2 3" key="1">
    <citation type="submission" date="2019-09" db="EMBL/GenBank/DDBJ databases">
        <authorList>
            <person name="Ou C."/>
        </authorList>
    </citation>
    <scope>NUCLEOTIDE SEQUENCE [LARGE SCALE GENOMIC DNA]</scope>
    <source>
        <strain evidence="2">S2</strain>
        <tissue evidence="2">Leaf</tissue>
    </source>
</reference>
<name>A0A5N5I8D3_9ROSA</name>
<organism evidence="2 3">
    <name type="scientific">Pyrus ussuriensis x Pyrus communis</name>
    <dbReference type="NCBI Taxonomy" id="2448454"/>
    <lineage>
        <taxon>Eukaryota</taxon>
        <taxon>Viridiplantae</taxon>
        <taxon>Streptophyta</taxon>
        <taxon>Embryophyta</taxon>
        <taxon>Tracheophyta</taxon>
        <taxon>Spermatophyta</taxon>
        <taxon>Magnoliopsida</taxon>
        <taxon>eudicotyledons</taxon>
        <taxon>Gunneridae</taxon>
        <taxon>Pentapetalae</taxon>
        <taxon>rosids</taxon>
        <taxon>fabids</taxon>
        <taxon>Rosales</taxon>
        <taxon>Rosaceae</taxon>
        <taxon>Amygdaloideae</taxon>
        <taxon>Maleae</taxon>
        <taxon>Pyrus</taxon>
    </lineage>
</organism>
<evidence type="ECO:0000256" key="1">
    <source>
        <dbReference type="SAM" id="MobiDB-lite"/>
    </source>
</evidence>
<dbReference type="EMBL" id="SMOL01000033">
    <property type="protein sequence ID" value="KAB2634702.1"/>
    <property type="molecule type" value="Genomic_DNA"/>
</dbReference>
<accession>A0A5N5I8D3</accession>
<protein>
    <submittedName>
        <fullName evidence="2">Uncharacterized protein</fullName>
    </submittedName>
</protein>
<evidence type="ECO:0000313" key="2">
    <source>
        <dbReference type="EMBL" id="KAB2634702.1"/>
    </source>
</evidence>
<reference evidence="2 3" key="2">
    <citation type="submission" date="2019-11" db="EMBL/GenBank/DDBJ databases">
        <title>A de novo genome assembly of a pear dwarfing rootstock.</title>
        <authorList>
            <person name="Wang F."/>
            <person name="Wang J."/>
            <person name="Li S."/>
            <person name="Zhang Y."/>
            <person name="Fang M."/>
            <person name="Ma L."/>
            <person name="Zhao Y."/>
            <person name="Jiang S."/>
        </authorList>
    </citation>
    <scope>NUCLEOTIDE SEQUENCE [LARGE SCALE GENOMIC DNA]</scope>
    <source>
        <strain evidence="2">S2</strain>
        <tissue evidence="2">Leaf</tissue>
    </source>
</reference>
<comment type="caution">
    <text evidence="2">The sequence shown here is derived from an EMBL/GenBank/DDBJ whole genome shotgun (WGS) entry which is preliminary data.</text>
</comment>
<sequence length="57" mass="6112">MLKEVYALPEDEMAQQLHSSPKGGIAASLGHSYRGHDSDQGCGFLVHDREAGSDPQS</sequence>
<feature type="region of interest" description="Disordered" evidence="1">
    <location>
        <begin position="1"/>
        <end position="57"/>
    </location>
</feature>
<dbReference type="Proteomes" id="UP000327157">
    <property type="component" value="Unassembled WGS sequence"/>
</dbReference>